<dbReference type="KEGG" id="dea:FPZ08_05715"/>
<feature type="transmembrane region" description="Helical" evidence="6">
    <location>
        <begin position="109"/>
        <end position="130"/>
    </location>
</feature>
<dbReference type="InterPro" id="IPR037185">
    <property type="entry name" value="EmrE-like"/>
</dbReference>
<feature type="transmembrane region" description="Helical" evidence="6">
    <location>
        <begin position="197"/>
        <end position="218"/>
    </location>
</feature>
<dbReference type="OrthoDB" id="9810556at2"/>
<evidence type="ECO:0000256" key="2">
    <source>
        <dbReference type="ARBA" id="ARBA00007362"/>
    </source>
</evidence>
<dbReference type="SUPFAM" id="SSF103481">
    <property type="entry name" value="Multidrug resistance efflux transporter EmrE"/>
    <property type="match status" value="2"/>
</dbReference>
<dbReference type="Proteomes" id="UP000315364">
    <property type="component" value="Chromosome"/>
</dbReference>
<evidence type="ECO:0000256" key="6">
    <source>
        <dbReference type="SAM" id="Phobius"/>
    </source>
</evidence>
<dbReference type="InterPro" id="IPR050638">
    <property type="entry name" value="AA-Vitamin_Transporters"/>
</dbReference>
<evidence type="ECO:0000313" key="8">
    <source>
        <dbReference type="EMBL" id="QDZ10288.1"/>
    </source>
</evidence>
<keyword evidence="5 6" id="KW-0472">Membrane</keyword>
<dbReference type="AlphaFoldDB" id="A0A5B8LPU4"/>
<keyword evidence="9" id="KW-1185">Reference proteome</keyword>
<dbReference type="EMBL" id="CP042304">
    <property type="protein sequence ID" value="QDZ10288.1"/>
    <property type="molecule type" value="Genomic_DNA"/>
</dbReference>
<dbReference type="PANTHER" id="PTHR32322:SF2">
    <property type="entry name" value="EAMA DOMAIN-CONTAINING PROTEIN"/>
    <property type="match status" value="1"/>
</dbReference>
<keyword evidence="4 6" id="KW-1133">Transmembrane helix</keyword>
<feature type="transmembrane region" description="Helical" evidence="6">
    <location>
        <begin position="230"/>
        <end position="252"/>
    </location>
</feature>
<evidence type="ECO:0000259" key="7">
    <source>
        <dbReference type="Pfam" id="PF00892"/>
    </source>
</evidence>
<sequence length="313" mass="33314">MAASAPSGAAPPPDRRPSMPLRYWLLIIMLGAVWGCSFLFNAILIREISPLWVSAGRVTIGAAICWVYFLAMRKTLPNDWRIYAQLLVLGILNYAIPFALFPFAEQTVASGIVGVINGLTPMSTVIVSQLWPGGEKATWNKVVGVIIGFIGAVILAFPSLGAGASAQVIGLLAAMGATLCYALTLNYARRFRDIDSAAVATCSLTGAALLSVPVALLFSGMPVITRPETWGALFGIGAFSTSISFLLVYWLLPRVGATNLSLNTFITPISAILLGALVLHERLDPAHIAGIVVIFIGLIFMDGRLVRRRTAAA</sequence>
<proteinExistence type="inferred from homology"/>
<evidence type="ECO:0000256" key="3">
    <source>
        <dbReference type="ARBA" id="ARBA00022692"/>
    </source>
</evidence>
<feature type="domain" description="EamA" evidence="7">
    <location>
        <begin position="25"/>
        <end position="156"/>
    </location>
</feature>
<feature type="domain" description="EamA" evidence="7">
    <location>
        <begin position="169"/>
        <end position="301"/>
    </location>
</feature>
<reference evidence="8 9" key="1">
    <citation type="submission" date="2019-07" db="EMBL/GenBank/DDBJ databases">
        <title>Full genome sequence of Devosia sp. Gsoil 520.</title>
        <authorList>
            <person name="Im W.-T."/>
        </authorList>
    </citation>
    <scope>NUCLEOTIDE SEQUENCE [LARGE SCALE GENOMIC DNA]</scope>
    <source>
        <strain evidence="8 9">Gsoil 520</strain>
    </source>
</reference>
<comment type="similarity">
    <text evidence="2">Belongs to the EamA transporter family.</text>
</comment>
<protein>
    <submittedName>
        <fullName evidence="8">DMT family transporter</fullName>
    </submittedName>
</protein>
<accession>A0A5B8LPU4</accession>
<feature type="transmembrane region" description="Helical" evidence="6">
    <location>
        <begin position="285"/>
        <end position="301"/>
    </location>
</feature>
<keyword evidence="3 6" id="KW-0812">Transmembrane</keyword>
<dbReference type="PANTHER" id="PTHR32322">
    <property type="entry name" value="INNER MEMBRANE TRANSPORTER"/>
    <property type="match status" value="1"/>
</dbReference>
<feature type="transmembrane region" description="Helical" evidence="6">
    <location>
        <begin position="142"/>
        <end position="160"/>
    </location>
</feature>
<gene>
    <name evidence="8" type="ORF">FPZ08_05715</name>
</gene>
<dbReference type="GO" id="GO:0016020">
    <property type="term" value="C:membrane"/>
    <property type="evidence" value="ECO:0007669"/>
    <property type="project" value="UniProtKB-SubCell"/>
</dbReference>
<evidence type="ECO:0000313" key="9">
    <source>
        <dbReference type="Proteomes" id="UP000315364"/>
    </source>
</evidence>
<organism evidence="8 9">
    <name type="scientific">Devosia ginsengisoli</name>
    <dbReference type="NCBI Taxonomy" id="400770"/>
    <lineage>
        <taxon>Bacteria</taxon>
        <taxon>Pseudomonadati</taxon>
        <taxon>Pseudomonadota</taxon>
        <taxon>Alphaproteobacteria</taxon>
        <taxon>Hyphomicrobiales</taxon>
        <taxon>Devosiaceae</taxon>
        <taxon>Devosia</taxon>
    </lineage>
</organism>
<feature type="transmembrane region" description="Helical" evidence="6">
    <location>
        <begin position="23"/>
        <end position="45"/>
    </location>
</feature>
<feature type="transmembrane region" description="Helical" evidence="6">
    <location>
        <begin position="259"/>
        <end position="279"/>
    </location>
</feature>
<dbReference type="Pfam" id="PF00892">
    <property type="entry name" value="EamA"/>
    <property type="match status" value="2"/>
</dbReference>
<dbReference type="InterPro" id="IPR000620">
    <property type="entry name" value="EamA_dom"/>
</dbReference>
<evidence type="ECO:0000256" key="4">
    <source>
        <dbReference type="ARBA" id="ARBA00022989"/>
    </source>
</evidence>
<feature type="transmembrane region" description="Helical" evidence="6">
    <location>
        <begin position="51"/>
        <end position="70"/>
    </location>
</feature>
<evidence type="ECO:0000256" key="1">
    <source>
        <dbReference type="ARBA" id="ARBA00004141"/>
    </source>
</evidence>
<name>A0A5B8LPU4_9HYPH</name>
<evidence type="ECO:0000256" key="5">
    <source>
        <dbReference type="ARBA" id="ARBA00023136"/>
    </source>
</evidence>
<feature type="transmembrane region" description="Helical" evidence="6">
    <location>
        <begin position="82"/>
        <end position="103"/>
    </location>
</feature>
<comment type="subcellular location">
    <subcellularLocation>
        <location evidence="1">Membrane</location>
        <topology evidence="1">Multi-pass membrane protein</topology>
    </subcellularLocation>
</comment>
<feature type="transmembrane region" description="Helical" evidence="6">
    <location>
        <begin position="166"/>
        <end position="185"/>
    </location>
</feature>